<proteinExistence type="predicted"/>
<evidence type="ECO:0000256" key="1">
    <source>
        <dbReference type="ARBA" id="ARBA00022801"/>
    </source>
</evidence>
<dbReference type="InterPro" id="IPR030395">
    <property type="entry name" value="GP_PDE_dom"/>
</dbReference>
<dbReference type="InterPro" id="IPR013784">
    <property type="entry name" value="Carb-bd-like_fold"/>
</dbReference>
<dbReference type="OrthoDB" id="1058301at2759"/>
<gene>
    <name evidence="4" type="primary">LOC117566516</name>
</gene>
<dbReference type="GeneID" id="117566516"/>
<dbReference type="GO" id="GO:2001070">
    <property type="term" value="F:starch binding"/>
    <property type="evidence" value="ECO:0007669"/>
    <property type="project" value="InterPro"/>
</dbReference>
<evidence type="ECO:0000259" key="2">
    <source>
        <dbReference type="PROSITE" id="PS51704"/>
    </source>
</evidence>
<keyword evidence="1" id="KW-0378">Hydrolase</keyword>
<sequence length="707" mass="80802">MYRVLKSISILYKLALFWPLFCTAAATFHAFSIPSPALAPNTVVNESSVFSSAQLQAFKVFDEERPNEITGRSYLCVPFFRIFNVALPSGFQLSPDEAVAVSGDHQALGAWSIAKALPLRAQNKQRTKWYIRQWICASRRVYYRYLIYTLNADGERVLRRWEAQQVARMLQTYEIYRSPGTDIFGEAYARSVGGGQWLEPGWLQQEYVIELKFIWQQHLQLSGQINPVKLRLKLKPLSLLDNTRIEVSRYAYNRSSFRLQSRQGIRYNEGAIVIYRLSQPLDVANAFRLSIYDLDRSQTPLGEVYILPEQLRGSRGILQLAVQHPNSQQVIGQLTLPYLVVQPLPRADDINLSGSFQRYWPNNWPTLDVGNRGLGLSYHQSSTSLVENTIESLLAVPKAKGDMVQLDVQLTRDYVPIVWRGFGFYTTNSVSSQPIVDRFDLRYVLIRQLSYAELKASRVFILKRWSLQEYTHLNVRNASQLQRLFPRLSEVYDALPRSLGLIVEIKWPQLMASGALESTQTHNKNIYVDRIIETTARYGCGRPLIFASFDADICSMVRLKQTAFPVMLLTTGKTNIWDAYMDLRTQSFLQAINFAESAEILGTAPHVQNFQHNQELVDLGLDMLQVVFLWGSDLRNQELLEQFRAFDVSGLIYDHIERVGPAEWKRAPFFQAPQLLEVFGGQCVAIGNSTTVLGAKPTKPTIWPKMR</sequence>
<dbReference type="Pfam" id="PF00686">
    <property type="entry name" value="CBM_20"/>
    <property type="match status" value="1"/>
</dbReference>
<dbReference type="PROSITE" id="PS51704">
    <property type="entry name" value="GP_PDE"/>
    <property type="match status" value="1"/>
</dbReference>
<dbReference type="InterPro" id="IPR013783">
    <property type="entry name" value="Ig-like_fold"/>
</dbReference>
<dbReference type="AlphaFoldDB" id="A0A6P8WRI8"/>
<protein>
    <submittedName>
        <fullName evidence="4">Glycerophosphocholine phosphodiesterase GPCPD1</fullName>
    </submittedName>
</protein>
<dbReference type="Proteomes" id="UP000515160">
    <property type="component" value="Chromosome 3"/>
</dbReference>
<evidence type="ECO:0000313" key="4">
    <source>
        <dbReference type="RefSeq" id="XP_034101948.1"/>
    </source>
</evidence>
<dbReference type="Gene3D" id="2.60.40.10">
    <property type="entry name" value="Immunoglobulins"/>
    <property type="match status" value="1"/>
</dbReference>
<dbReference type="GO" id="GO:0046475">
    <property type="term" value="P:glycerophospholipid catabolic process"/>
    <property type="evidence" value="ECO:0007669"/>
    <property type="project" value="TreeGrafter"/>
</dbReference>
<dbReference type="RefSeq" id="XP_034101948.1">
    <property type="nucleotide sequence ID" value="XM_034246057.2"/>
</dbReference>
<dbReference type="InterPro" id="IPR002044">
    <property type="entry name" value="CBM20"/>
</dbReference>
<dbReference type="SUPFAM" id="SSF51695">
    <property type="entry name" value="PLC-like phosphodiesterases"/>
    <property type="match status" value="1"/>
</dbReference>
<dbReference type="SMART" id="SM01065">
    <property type="entry name" value="CBM_2"/>
    <property type="match status" value="1"/>
</dbReference>
<dbReference type="SUPFAM" id="SSF49452">
    <property type="entry name" value="Starch-binding domain-like"/>
    <property type="match status" value="1"/>
</dbReference>
<dbReference type="Pfam" id="PF03009">
    <property type="entry name" value="GDPD"/>
    <property type="match status" value="1"/>
</dbReference>
<dbReference type="PANTHER" id="PTHR22958:SF1">
    <property type="entry name" value="GLYCEROPHOSPHOCHOLINE PHOSPHODIESTERASE GPCPD1"/>
    <property type="match status" value="1"/>
</dbReference>
<reference evidence="4" key="1">
    <citation type="submission" date="2025-08" db="UniProtKB">
        <authorList>
            <consortium name="RefSeq"/>
        </authorList>
    </citation>
    <scope>IDENTIFICATION</scope>
    <source>
        <strain evidence="4">15112-1751.03</strain>
        <tissue evidence="4">Whole Adult</tissue>
    </source>
</reference>
<accession>A0A6P8WRI8</accession>
<dbReference type="Gene3D" id="3.20.20.190">
    <property type="entry name" value="Phosphatidylinositol (PI) phosphodiesterase"/>
    <property type="match status" value="1"/>
</dbReference>
<dbReference type="InterPro" id="IPR051578">
    <property type="entry name" value="GDPD"/>
</dbReference>
<name>A0A6P8WRI8_DROAB</name>
<organism evidence="3 4">
    <name type="scientific">Drosophila albomicans</name>
    <name type="common">Fruit fly</name>
    <dbReference type="NCBI Taxonomy" id="7291"/>
    <lineage>
        <taxon>Eukaryota</taxon>
        <taxon>Metazoa</taxon>
        <taxon>Ecdysozoa</taxon>
        <taxon>Arthropoda</taxon>
        <taxon>Hexapoda</taxon>
        <taxon>Insecta</taxon>
        <taxon>Pterygota</taxon>
        <taxon>Neoptera</taxon>
        <taxon>Endopterygota</taxon>
        <taxon>Diptera</taxon>
        <taxon>Brachycera</taxon>
        <taxon>Muscomorpha</taxon>
        <taxon>Ephydroidea</taxon>
        <taxon>Drosophilidae</taxon>
        <taxon>Drosophila</taxon>
    </lineage>
</organism>
<feature type="domain" description="GP-PDE" evidence="2">
    <location>
        <begin position="366"/>
        <end position="663"/>
    </location>
</feature>
<dbReference type="InterPro" id="IPR017946">
    <property type="entry name" value="PLC-like_Pdiesterase_TIM-brl"/>
</dbReference>
<dbReference type="PANTHER" id="PTHR22958">
    <property type="entry name" value="GLYCEROPHOSPHORYL DIESTER PHOSPHODIESTERASE"/>
    <property type="match status" value="1"/>
</dbReference>
<dbReference type="GO" id="GO:0047389">
    <property type="term" value="F:glycerophosphocholine phosphodiesterase activity"/>
    <property type="evidence" value="ECO:0007669"/>
    <property type="project" value="TreeGrafter"/>
</dbReference>
<evidence type="ECO:0000313" key="3">
    <source>
        <dbReference type="Proteomes" id="UP000515160"/>
    </source>
</evidence>
<keyword evidence="3" id="KW-1185">Reference proteome</keyword>